<gene>
    <name evidence="2" type="ORF">CA85_45160</name>
</gene>
<sequence>MKRQSNPLPLLRLRYRRVFGTQYAITCVGGVLLATLSGCTTFDKDGAPVAEKPSKSFLERMPWSKSKDGMPEPYPNPVKLAATWTPDTLTQVGRIPTRGFGARVFFYDEKSRPVPVEGTLTVHAFDEKKKPEANAPEVKRYEFTPEQFTQHFSKSDLGASYSVWIPWDAVGGEQTRISLVASFRTPEGVTVQGTPTTVLLPGAKDSSAETLAQRFAPEYRQWQAAASGSKPPTSGLTTTTIHRNAPAARSTPEVPEPTAGLPTWNIARDSSSTSRNVAMKPTEPQVKADDGRIEYQTLPASTSTIQR</sequence>
<keyword evidence="3" id="KW-1185">Reference proteome</keyword>
<reference evidence="2 3" key="1">
    <citation type="submission" date="2019-02" db="EMBL/GenBank/DDBJ databases">
        <title>Deep-cultivation of Planctomycetes and their phenomic and genomic characterization uncovers novel biology.</title>
        <authorList>
            <person name="Wiegand S."/>
            <person name="Jogler M."/>
            <person name="Boedeker C."/>
            <person name="Pinto D."/>
            <person name="Vollmers J."/>
            <person name="Rivas-Marin E."/>
            <person name="Kohn T."/>
            <person name="Peeters S.H."/>
            <person name="Heuer A."/>
            <person name="Rast P."/>
            <person name="Oberbeckmann S."/>
            <person name="Bunk B."/>
            <person name="Jeske O."/>
            <person name="Meyerdierks A."/>
            <person name="Storesund J.E."/>
            <person name="Kallscheuer N."/>
            <person name="Luecker S."/>
            <person name="Lage O.M."/>
            <person name="Pohl T."/>
            <person name="Merkel B.J."/>
            <person name="Hornburger P."/>
            <person name="Mueller R.-W."/>
            <person name="Bruemmer F."/>
            <person name="Labrenz M."/>
            <person name="Spormann A.M."/>
            <person name="Op Den Camp H."/>
            <person name="Overmann J."/>
            <person name="Amann R."/>
            <person name="Jetten M.S.M."/>
            <person name="Mascher T."/>
            <person name="Medema M.H."/>
            <person name="Devos D.P."/>
            <person name="Kaster A.-K."/>
            <person name="Ovreas L."/>
            <person name="Rohde M."/>
            <person name="Galperin M.Y."/>
            <person name="Jogler C."/>
        </authorList>
    </citation>
    <scope>NUCLEOTIDE SEQUENCE [LARGE SCALE GENOMIC DNA]</scope>
    <source>
        <strain evidence="2 3">CA85</strain>
    </source>
</reference>
<proteinExistence type="predicted"/>
<accession>A0A5C5WYY1</accession>
<feature type="compositionally biased region" description="Polar residues" evidence="1">
    <location>
        <begin position="224"/>
        <end position="242"/>
    </location>
</feature>
<protein>
    <submittedName>
        <fullName evidence="2">Uncharacterized protein</fullName>
    </submittedName>
</protein>
<feature type="region of interest" description="Disordered" evidence="1">
    <location>
        <begin position="222"/>
        <end position="307"/>
    </location>
</feature>
<evidence type="ECO:0000256" key="1">
    <source>
        <dbReference type="SAM" id="MobiDB-lite"/>
    </source>
</evidence>
<organism evidence="2 3">
    <name type="scientific">Allorhodopirellula solitaria</name>
    <dbReference type="NCBI Taxonomy" id="2527987"/>
    <lineage>
        <taxon>Bacteria</taxon>
        <taxon>Pseudomonadati</taxon>
        <taxon>Planctomycetota</taxon>
        <taxon>Planctomycetia</taxon>
        <taxon>Pirellulales</taxon>
        <taxon>Pirellulaceae</taxon>
        <taxon>Allorhodopirellula</taxon>
    </lineage>
</organism>
<evidence type="ECO:0000313" key="2">
    <source>
        <dbReference type="EMBL" id="TWT56174.1"/>
    </source>
</evidence>
<dbReference type="RefSeq" id="WP_146393348.1">
    <property type="nucleotide sequence ID" value="NZ_SJPK01000016.1"/>
</dbReference>
<comment type="caution">
    <text evidence="2">The sequence shown here is derived from an EMBL/GenBank/DDBJ whole genome shotgun (WGS) entry which is preliminary data.</text>
</comment>
<evidence type="ECO:0000313" key="3">
    <source>
        <dbReference type="Proteomes" id="UP000318053"/>
    </source>
</evidence>
<dbReference type="Proteomes" id="UP000318053">
    <property type="component" value="Unassembled WGS sequence"/>
</dbReference>
<name>A0A5C5WYY1_9BACT</name>
<dbReference type="EMBL" id="SJPK01000016">
    <property type="protein sequence ID" value="TWT56174.1"/>
    <property type="molecule type" value="Genomic_DNA"/>
</dbReference>
<dbReference type="AlphaFoldDB" id="A0A5C5WYY1"/>
<dbReference type="OrthoDB" id="282702at2"/>
<feature type="compositionally biased region" description="Polar residues" evidence="1">
    <location>
        <begin position="298"/>
        <end position="307"/>
    </location>
</feature>